<dbReference type="RefSeq" id="WP_138765863.1">
    <property type="nucleotide sequence ID" value="NZ_OCMT01000004.1"/>
</dbReference>
<organism evidence="4 5">
    <name type="scientific">Pedobacter xixiisoli</name>
    <dbReference type="NCBI Taxonomy" id="1476464"/>
    <lineage>
        <taxon>Bacteria</taxon>
        <taxon>Pseudomonadati</taxon>
        <taxon>Bacteroidota</taxon>
        <taxon>Sphingobacteriia</taxon>
        <taxon>Sphingobacteriales</taxon>
        <taxon>Sphingobacteriaceae</taxon>
        <taxon>Pedobacter</taxon>
    </lineage>
</organism>
<feature type="domain" description="Outer membrane protein beta-barrel" evidence="3">
    <location>
        <begin position="7"/>
        <end position="181"/>
    </location>
</feature>
<dbReference type="OrthoDB" id="1093738at2"/>
<evidence type="ECO:0000256" key="1">
    <source>
        <dbReference type="ARBA" id="ARBA00022729"/>
    </source>
</evidence>
<protein>
    <submittedName>
        <fullName evidence="4">Outer membrane protein beta-barrel domain-containing protein</fullName>
    </submittedName>
</protein>
<sequence length="225" mass="24724">MKKLLIALLVSFAFQVNAQDVAQTVTAQRFRIGVQGGFSRLLAKTSDAVPTEFRDHVSALKSGYHYGADVSYFIKPTWGLGVKFNQFRSSNSIMVYDEMMIPQGEAKTTLVNSFIGPSFATKYDSPNSKHVFLFNVAIGYMAYLSDTDAMRVKTTGGTVGSAIDAGYDYRIIKHFALGAQVSLVGGVLSKLTYERGNMSVTETLPDGQKESMTRLDFSLGARFNF</sequence>
<dbReference type="InterPro" id="IPR011250">
    <property type="entry name" value="OMP/PagP_B-barrel"/>
</dbReference>
<evidence type="ECO:0000256" key="2">
    <source>
        <dbReference type="SAM" id="SignalP"/>
    </source>
</evidence>
<proteinExistence type="predicted"/>
<reference evidence="5" key="1">
    <citation type="submission" date="2017-09" db="EMBL/GenBank/DDBJ databases">
        <authorList>
            <person name="Varghese N."/>
            <person name="Submissions S."/>
        </authorList>
    </citation>
    <scope>NUCLEOTIDE SEQUENCE [LARGE SCALE GENOMIC DNA]</scope>
    <source>
        <strain evidence="5">CGMCC 1.12803</strain>
    </source>
</reference>
<dbReference type="EMBL" id="OCMT01000004">
    <property type="protein sequence ID" value="SOD19862.1"/>
    <property type="molecule type" value="Genomic_DNA"/>
</dbReference>
<evidence type="ECO:0000259" key="3">
    <source>
        <dbReference type="Pfam" id="PF13505"/>
    </source>
</evidence>
<accession>A0A286AD77</accession>
<dbReference type="Pfam" id="PF13505">
    <property type="entry name" value="OMP_b-brl"/>
    <property type="match status" value="1"/>
</dbReference>
<evidence type="ECO:0000313" key="4">
    <source>
        <dbReference type="EMBL" id="SOD19862.1"/>
    </source>
</evidence>
<keyword evidence="1 2" id="KW-0732">Signal</keyword>
<dbReference type="Proteomes" id="UP000219281">
    <property type="component" value="Unassembled WGS sequence"/>
</dbReference>
<keyword evidence="5" id="KW-1185">Reference proteome</keyword>
<dbReference type="SUPFAM" id="SSF56925">
    <property type="entry name" value="OMPA-like"/>
    <property type="match status" value="1"/>
</dbReference>
<gene>
    <name evidence="4" type="ORF">SAMN06297358_3569</name>
</gene>
<dbReference type="InterPro" id="IPR027385">
    <property type="entry name" value="Beta-barrel_OMP"/>
</dbReference>
<name>A0A286AD77_9SPHI</name>
<feature type="chain" id="PRO_5013103555" evidence="2">
    <location>
        <begin position="19"/>
        <end position="225"/>
    </location>
</feature>
<evidence type="ECO:0000313" key="5">
    <source>
        <dbReference type="Proteomes" id="UP000219281"/>
    </source>
</evidence>
<dbReference type="Gene3D" id="2.40.160.20">
    <property type="match status" value="1"/>
</dbReference>
<feature type="signal peptide" evidence="2">
    <location>
        <begin position="1"/>
        <end position="18"/>
    </location>
</feature>
<dbReference type="AlphaFoldDB" id="A0A286AD77"/>